<keyword evidence="2" id="KW-0732">Signal</keyword>
<reference evidence="4 5" key="1">
    <citation type="submission" date="2017-03" db="EMBL/GenBank/DDBJ databases">
        <title>Isolation of Levoglucosan Utilizing Bacteria.</title>
        <authorList>
            <person name="Arya A.S."/>
        </authorList>
    </citation>
    <scope>NUCLEOTIDE SEQUENCE [LARGE SCALE GENOMIC DNA]</scope>
    <source>
        <strain evidence="4 5">MEC069</strain>
    </source>
</reference>
<dbReference type="InterPro" id="IPR013780">
    <property type="entry name" value="Glyco_hydro_b"/>
</dbReference>
<evidence type="ECO:0000313" key="4">
    <source>
        <dbReference type="EMBL" id="TFE87969.1"/>
    </source>
</evidence>
<accession>A0A4Y8Q282</accession>
<dbReference type="SUPFAM" id="SSF51445">
    <property type="entry name" value="(Trans)glycosidases"/>
    <property type="match status" value="1"/>
</dbReference>
<feature type="chain" id="PRO_5038852948" description="Glycoside hydrolase family 44 catalytic domain-containing protein" evidence="2">
    <location>
        <begin position="24"/>
        <end position="1131"/>
    </location>
</feature>
<evidence type="ECO:0000256" key="2">
    <source>
        <dbReference type="SAM" id="SignalP"/>
    </source>
</evidence>
<dbReference type="RefSeq" id="WP_134752485.1">
    <property type="nucleotide sequence ID" value="NZ_MYFO02000003.1"/>
</dbReference>
<dbReference type="Gene3D" id="2.60.120.260">
    <property type="entry name" value="Galactose-binding domain-like"/>
    <property type="match status" value="1"/>
</dbReference>
<dbReference type="Gene3D" id="3.20.20.80">
    <property type="entry name" value="Glycosidases"/>
    <property type="match status" value="1"/>
</dbReference>
<proteinExistence type="predicted"/>
<feature type="compositionally biased region" description="Low complexity" evidence="1">
    <location>
        <begin position="193"/>
        <end position="202"/>
    </location>
</feature>
<feature type="signal peptide" evidence="2">
    <location>
        <begin position="1"/>
        <end position="23"/>
    </location>
</feature>
<dbReference type="InterPro" id="IPR008964">
    <property type="entry name" value="Invasin/intimin_cell_adhesion"/>
</dbReference>
<dbReference type="AlphaFoldDB" id="A0A4Y8Q282"/>
<dbReference type="InterPro" id="IPR024745">
    <property type="entry name" value="GH44_cat"/>
</dbReference>
<dbReference type="Proteomes" id="UP000298246">
    <property type="component" value="Unassembled WGS sequence"/>
</dbReference>
<dbReference type="Gene3D" id="2.60.40.1080">
    <property type="match status" value="1"/>
</dbReference>
<name>A0A4Y8Q282_9BACL</name>
<dbReference type="Pfam" id="PF12891">
    <property type="entry name" value="Glyco_hydro_44"/>
    <property type="match status" value="1"/>
</dbReference>
<dbReference type="SUPFAM" id="SSF49373">
    <property type="entry name" value="Invasin/intimin cell-adhesion fragments"/>
    <property type="match status" value="1"/>
</dbReference>
<evidence type="ECO:0000313" key="5">
    <source>
        <dbReference type="Proteomes" id="UP000298246"/>
    </source>
</evidence>
<organism evidence="4 5">
    <name type="scientific">Paenibacillus athensensis</name>
    <dbReference type="NCBI Taxonomy" id="1967502"/>
    <lineage>
        <taxon>Bacteria</taxon>
        <taxon>Bacillati</taxon>
        <taxon>Bacillota</taxon>
        <taxon>Bacilli</taxon>
        <taxon>Bacillales</taxon>
        <taxon>Paenibacillaceae</taxon>
        <taxon>Paenibacillus</taxon>
    </lineage>
</organism>
<feature type="region of interest" description="Disordered" evidence="1">
    <location>
        <begin position="182"/>
        <end position="219"/>
    </location>
</feature>
<feature type="domain" description="Glycoside hydrolase family 44 catalytic" evidence="3">
    <location>
        <begin position="679"/>
        <end position="916"/>
    </location>
</feature>
<sequence length="1131" mass="122408">MKRKSWITGAAAALLVSGLLPWAQQGPTAAAAERLAVYDDALQNNFSDYSWAAHNMAQTAVVHSGANAVEWTPDGDAALYFYKDRIVSTNDYPVLELWVNGGTAGGQQVQLGFHSGGQRVATVDLAQQLPGGTVPANSWTKVDVDLGALNIPYHIFDGIMIQGTTSGAQSTLYLDDIALVPGEQPEPTAQPSGTPTPTAEPTGEPEPTPTPTEAPGQEGPELIVFDDALHSPFRDYSWAQHDVTESGTVHDGTASIRMNPSNEAGLYLYKENGPVLVKEYETLEFWVNGGAAGGQDLKLKFNAGGGTIGEVPVDSLIEGGIPAGEWAKVSVFLPDLKLPGGLFDAILLQGGSGEQAELYLDDMRILPKYVAPPVMTEVVLSQYQLVLTGGDTAALQLTANYNNGSSADASAEAVWTSNAPNVVSVGAGGALEAQGNGIAKITATVNGLSTSAYVQVTDIFASRLYTDSLEPGYTDWSWGTRELESDEQAYSGSHSVKFAAKGYEGVWFHKDGEPFSTLQTYGVRLHVLGGGAGGQKLKLVLQDGRGSAGDIELDPYLPAGGLPAGQWVEATVKLADLGISTPSFDGIVIQAWGEQNQGSVYFDDIEILQNSDVIALPDPELPQVDVAIDQAAGRRTVNPDIFGVNFEDQPSENASELIFPFKRWGGNQMTRYNWELDTTNRGSDWYFLNIPYDTGVPGKSLSDQFIESAQATQTKVLMQVPTIGWTPKSRDISWSFSIDKYGPQAGNECDYHEAWCRADAGNGQLPNNGGHVTGNDPTDTSKQVGPEFIGRWVDDMKNKFNGYVHNYALDNEPALWGYAHWDVHPQMTSYDEIWNYTVDYGTAIKAKDPQANIFGPVSWGWCEYFYSAKDGCSGGDDMSSHDGKPFLEWYLSKVHEYEQQHQQRLVDVLDIHYYPAENNVPFSSDESPGMTKRRFNSLKSLYDPNFQDPSSWIQEPVYLIPRMRDIIARNAPETKLAITEYNFGDGAGIGSGLTQAEALAIFAREGVDAATRWGALIADTPLEDAFKLYLNYDGQGSKITGDIVQTTSSNRDAVGAYTVVSPDGKTYVLLFNKDTSPRTAKVTAASGLTGQASLFRFTAKQRLQAAGQQQVEDGEMSVRLPGRSATLVVIE</sequence>
<comment type="caution">
    <text evidence="4">The sequence shown here is derived from an EMBL/GenBank/DDBJ whole genome shotgun (WGS) entry which is preliminary data.</text>
</comment>
<dbReference type="OrthoDB" id="9803686at2"/>
<evidence type="ECO:0000256" key="1">
    <source>
        <dbReference type="SAM" id="MobiDB-lite"/>
    </source>
</evidence>
<dbReference type="Gene3D" id="2.60.120.430">
    <property type="entry name" value="Galactose-binding lectin"/>
    <property type="match status" value="2"/>
</dbReference>
<protein>
    <recommendedName>
        <fullName evidence="3">Glycoside hydrolase family 44 catalytic domain-containing protein</fullName>
    </recommendedName>
</protein>
<dbReference type="EMBL" id="MYFO01000011">
    <property type="protein sequence ID" value="TFE87969.1"/>
    <property type="molecule type" value="Genomic_DNA"/>
</dbReference>
<dbReference type="InterPro" id="IPR017853">
    <property type="entry name" value="GH"/>
</dbReference>
<gene>
    <name evidence="4" type="ORF">B5M42_10440</name>
</gene>
<dbReference type="Gene3D" id="2.60.40.1180">
    <property type="entry name" value="Golgi alpha-mannosidase II"/>
    <property type="match status" value="1"/>
</dbReference>
<keyword evidence="5" id="KW-1185">Reference proteome</keyword>
<evidence type="ECO:0000259" key="3">
    <source>
        <dbReference type="Pfam" id="PF12891"/>
    </source>
</evidence>